<gene>
    <name evidence="2" type="ORF">A8950_1119</name>
</gene>
<dbReference type="Proteomes" id="UP000295783">
    <property type="component" value="Unassembled WGS sequence"/>
</dbReference>
<dbReference type="OrthoDB" id="7348141at2"/>
<keyword evidence="1" id="KW-0143">Chaperone</keyword>
<protein>
    <submittedName>
        <fullName evidence="2">Putative AphA-like transcriptional regulator</fullName>
    </submittedName>
</protein>
<dbReference type="InterPro" id="IPR036388">
    <property type="entry name" value="WH-like_DNA-bd_sf"/>
</dbReference>
<reference evidence="2 3" key="1">
    <citation type="submission" date="2019-03" db="EMBL/GenBank/DDBJ databases">
        <title>Genomic Encyclopedia of Type Strains, Phase III (KMG-III): the genomes of soil and plant-associated and newly described type strains.</title>
        <authorList>
            <person name="Whitman W."/>
        </authorList>
    </citation>
    <scope>NUCLEOTIDE SEQUENCE [LARGE SCALE GENOMIC DNA]</scope>
    <source>
        <strain evidence="2 3">CGMCC 1.7660</strain>
    </source>
</reference>
<keyword evidence="3" id="KW-1185">Reference proteome</keyword>
<dbReference type="SUPFAM" id="SSF46785">
    <property type="entry name" value="Winged helix' DNA-binding domain"/>
    <property type="match status" value="1"/>
</dbReference>
<proteinExistence type="predicted"/>
<dbReference type="InterPro" id="IPR036386">
    <property type="entry name" value="HscB_C_sf"/>
</dbReference>
<comment type="caution">
    <text evidence="2">The sequence shown here is derived from an EMBL/GenBank/DDBJ whole genome shotgun (WGS) entry which is preliminary data.</text>
</comment>
<dbReference type="AlphaFoldDB" id="A0A4V6PXK5"/>
<evidence type="ECO:0000256" key="1">
    <source>
        <dbReference type="ARBA" id="ARBA00023186"/>
    </source>
</evidence>
<dbReference type="GO" id="GO:0051259">
    <property type="term" value="P:protein complex oligomerization"/>
    <property type="evidence" value="ECO:0007669"/>
    <property type="project" value="InterPro"/>
</dbReference>
<dbReference type="InterPro" id="IPR029434">
    <property type="entry name" value="Put_trans_reg"/>
</dbReference>
<dbReference type="Gene3D" id="1.10.10.10">
    <property type="entry name" value="Winged helix-like DNA-binding domain superfamily/Winged helix DNA-binding domain"/>
    <property type="match status" value="1"/>
</dbReference>
<evidence type="ECO:0000313" key="2">
    <source>
        <dbReference type="EMBL" id="TDQ84561.1"/>
    </source>
</evidence>
<dbReference type="InterPro" id="IPR036390">
    <property type="entry name" value="WH_DNA-bd_sf"/>
</dbReference>
<name>A0A4V6PXK5_9PROT</name>
<dbReference type="RefSeq" id="WP_133612577.1">
    <property type="nucleotide sequence ID" value="NZ_SNYW01000006.1"/>
</dbReference>
<evidence type="ECO:0000313" key="3">
    <source>
        <dbReference type="Proteomes" id="UP000295783"/>
    </source>
</evidence>
<dbReference type="Gene3D" id="1.20.1280.20">
    <property type="entry name" value="HscB, C-terminal domain"/>
    <property type="match status" value="1"/>
</dbReference>
<dbReference type="EMBL" id="SNYW01000006">
    <property type="protein sequence ID" value="TDQ84561.1"/>
    <property type="molecule type" value="Genomic_DNA"/>
</dbReference>
<sequence length="187" mass="21134">MYKDNSLIPSEAVRLAALGLLWQGEQSYADLAREIRHFIGRIVGPSLELLGPSLELFKIEGLIEASDPRQPPEAQIMRLTEDGRAELHRLMTTRLRGSLGEVNKLIIALKMHFLNCLPPESQCQQLQLMIEACDKELARLGDLRAYAPAIRKDSYLSSWLELEIAEIEGRRHWFATLAARIETSSRG</sequence>
<accession>A0A4V6PXK5</accession>
<organism evidence="2 3">
    <name type="scientific">Dongia mobilis</name>
    <dbReference type="NCBI Taxonomy" id="578943"/>
    <lineage>
        <taxon>Bacteria</taxon>
        <taxon>Pseudomonadati</taxon>
        <taxon>Pseudomonadota</taxon>
        <taxon>Alphaproteobacteria</taxon>
        <taxon>Rhodospirillales</taxon>
        <taxon>Dongiaceae</taxon>
        <taxon>Dongia</taxon>
    </lineage>
</organism>
<dbReference type="Pfam" id="PF14557">
    <property type="entry name" value="AphA_like"/>
    <property type="match status" value="1"/>
</dbReference>